<accession>A0A565B0J2</accession>
<dbReference type="EMBL" id="CABITT030000002">
    <property type="protein sequence ID" value="VVA94604.1"/>
    <property type="molecule type" value="Genomic_DNA"/>
</dbReference>
<evidence type="ECO:0000313" key="1">
    <source>
        <dbReference type="EMBL" id="VVA94604.1"/>
    </source>
</evidence>
<dbReference type="Proteomes" id="UP000489600">
    <property type="component" value="Unassembled WGS sequence"/>
</dbReference>
<organism evidence="1 2">
    <name type="scientific">Arabis nemorensis</name>
    <dbReference type="NCBI Taxonomy" id="586526"/>
    <lineage>
        <taxon>Eukaryota</taxon>
        <taxon>Viridiplantae</taxon>
        <taxon>Streptophyta</taxon>
        <taxon>Embryophyta</taxon>
        <taxon>Tracheophyta</taxon>
        <taxon>Spermatophyta</taxon>
        <taxon>Magnoliopsida</taxon>
        <taxon>eudicotyledons</taxon>
        <taxon>Gunneridae</taxon>
        <taxon>Pentapetalae</taxon>
        <taxon>rosids</taxon>
        <taxon>malvids</taxon>
        <taxon>Brassicales</taxon>
        <taxon>Brassicaceae</taxon>
        <taxon>Arabideae</taxon>
        <taxon>Arabis</taxon>
    </lineage>
</organism>
<evidence type="ECO:0000313" key="2">
    <source>
        <dbReference type="Proteomes" id="UP000489600"/>
    </source>
</evidence>
<protein>
    <recommendedName>
        <fullName evidence="3">J domain-containing protein</fullName>
    </recommendedName>
</protein>
<sequence length="140" mass="15696">MSKEIQEVLGYCEENFEKGNLELALRCAVSVSMSNPNAPEPYAHVTAYRILLTAANNRTATREPDYYAVLGIKRGSSSKTVAKSIERRRTEITELFNNGQIGDFKAVFGVCDLLKRGIAELKNDDRRRAYDLRSGFSLVD</sequence>
<dbReference type="OrthoDB" id="1098945at2759"/>
<comment type="caution">
    <text evidence="1">The sequence shown here is derived from an EMBL/GenBank/DDBJ whole genome shotgun (WGS) entry which is preliminary data.</text>
</comment>
<evidence type="ECO:0008006" key="3">
    <source>
        <dbReference type="Google" id="ProtNLM"/>
    </source>
</evidence>
<reference evidence="1" key="1">
    <citation type="submission" date="2019-07" db="EMBL/GenBank/DDBJ databases">
        <authorList>
            <person name="Dittberner H."/>
        </authorList>
    </citation>
    <scope>NUCLEOTIDE SEQUENCE [LARGE SCALE GENOMIC DNA]</scope>
</reference>
<keyword evidence="2" id="KW-1185">Reference proteome</keyword>
<dbReference type="AlphaFoldDB" id="A0A565B0J2"/>
<name>A0A565B0J2_9BRAS</name>
<gene>
    <name evidence="1" type="ORF">ANE_LOCUS5049</name>
</gene>
<proteinExistence type="predicted"/>